<evidence type="ECO:0000313" key="3">
    <source>
        <dbReference type="EMBL" id="CAG8743267.1"/>
    </source>
</evidence>
<dbReference type="InterPro" id="IPR002401">
    <property type="entry name" value="Cyt_P450_E_grp-I"/>
</dbReference>
<name>A0ABN7V8R5_GIGMA</name>
<proteinExistence type="inferred from homology"/>
<dbReference type="PANTHER" id="PTHR24305:SF166">
    <property type="entry name" value="CYTOCHROME P450 12A4, MITOCHONDRIAL-RELATED"/>
    <property type="match status" value="1"/>
</dbReference>
<evidence type="ECO:0000256" key="2">
    <source>
        <dbReference type="SAM" id="Phobius"/>
    </source>
</evidence>
<dbReference type="Pfam" id="PF00067">
    <property type="entry name" value="p450"/>
    <property type="match status" value="2"/>
</dbReference>
<evidence type="ECO:0000256" key="1">
    <source>
        <dbReference type="ARBA" id="ARBA00010617"/>
    </source>
</evidence>
<dbReference type="EMBL" id="CAJVQB010010842">
    <property type="protein sequence ID" value="CAG8743267.1"/>
    <property type="molecule type" value="Genomic_DNA"/>
</dbReference>
<keyword evidence="2" id="KW-0812">Transmembrane</keyword>
<protein>
    <submittedName>
        <fullName evidence="3">5633_t:CDS:1</fullName>
    </submittedName>
</protein>
<dbReference type="InterPro" id="IPR001128">
    <property type="entry name" value="Cyt_P450"/>
</dbReference>
<reference evidence="3 4" key="1">
    <citation type="submission" date="2021-06" db="EMBL/GenBank/DDBJ databases">
        <authorList>
            <person name="Kallberg Y."/>
            <person name="Tangrot J."/>
            <person name="Rosling A."/>
        </authorList>
    </citation>
    <scope>NUCLEOTIDE SEQUENCE [LARGE SCALE GENOMIC DNA]</scope>
    <source>
        <strain evidence="3 4">120-4 pot B 10/14</strain>
    </source>
</reference>
<evidence type="ECO:0000313" key="4">
    <source>
        <dbReference type="Proteomes" id="UP000789901"/>
    </source>
</evidence>
<dbReference type="Gene3D" id="1.10.630.10">
    <property type="entry name" value="Cytochrome P450"/>
    <property type="match status" value="2"/>
</dbReference>
<dbReference type="PRINTS" id="PR00463">
    <property type="entry name" value="EP450I"/>
</dbReference>
<dbReference type="InterPro" id="IPR036396">
    <property type="entry name" value="Cyt_P450_sf"/>
</dbReference>
<dbReference type="PRINTS" id="PR00385">
    <property type="entry name" value="P450"/>
</dbReference>
<comment type="similarity">
    <text evidence="1">Belongs to the cytochrome P450 family.</text>
</comment>
<dbReference type="Proteomes" id="UP000789901">
    <property type="component" value="Unassembled WGS sequence"/>
</dbReference>
<sequence length="381" mass="43747">MNQYLILIVAFVGYILYKYYIYPLYLSPLCKIPGPPVNNFVLGHYASFLSKGFSDAIVHLAKQYVLVNHCYDYPKEFLNSSTIAKEIFGKGIILQLSSLYLLKKLITIIIFNDCDLFDFKEMVPTFIQASNKLKDIWMKQIESELAEAYDSFVGCFSPLYMALMGLFPFIRKLPIDLNNRYFGSIKVIHNFSKKLVAERKTALIKGKDLLSLLVKANEKFPVDQQLTNNELIGQIMTILIAGHETTSNALSWVLYFLAKHSDTQDHLRKEVLDIFTNSNHFPTFDEIEHLKYLDCIFRETLRIVPPKIKSKISSNNFLPFGASPASCLGMKIAQLEFKSILPIIIRSFEFKLVDDFTFKKNAHITIKANPGIDLWVSRVDY</sequence>
<keyword evidence="2" id="KW-0472">Membrane</keyword>
<keyword evidence="4" id="KW-1185">Reference proteome</keyword>
<keyword evidence="2" id="KW-1133">Transmembrane helix</keyword>
<feature type="transmembrane region" description="Helical" evidence="2">
    <location>
        <begin position="6"/>
        <end position="25"/>
    </location>
</feature>
<dbReference type="SUPFAM" id="SSF48264">
    <property type="entry name" value="Cytochrome P450"/>
    <property type="match status" value="1"/>
</dbReference>
<accession>A0ABN7V8R5</accession>
<dbReference type="PANTHER" id="PTHR24305">
    <property type="entry name" value="CYTOCHROME P450"/>
    <property type="match status" value="1"/>
</dbReference>
<organism evidence="3 4">
    <name type="scientific">Gigaspora margarita</name>
    <dbReference type="NCBI Taxonomy" id="4874"/>
    <lineage>
        <taxon>Eukaryota</taxon>
        <taxon>Fungi</taxon>
        <taxon>Fungi incertae sedis</taxon>
        <taxon>Mucoromycota</taxon>
        <taxon>Glomeromycotina</taxon>
        <taxon>Glomeromycetes</taxon>
        <taxon>Diversisporales</taxon>
        <taxon>Gigasporaceae</taxon>
        <taxon>Gigaspora</taxon>
    </lineage>
</organism>
<gene>
    <name evidence="3" type="ORF">GMARGA_LOCUS15610</name>
</gene>
<comment type="caution">
    <text evidence="3">The sequence shown here is derived from an EMBL/GenBank/DDBJ whole genome shotgun (WGS) entry which is preliminary data.</text>
</comment>
<dbReference type="InterPro" id="IPR050121">
    <property type="entry name" value="Cytochrome_P450_monoxygenase"/>
</dbReference>